<protein>
    <submittedName>
        <fullName evidence="2">Uncharacterized protein</fullName>
    </submittedName>
</protein>
<feature type="signal peptide" evidence="1">
    <location>
        <begin position="1"/>
        <end position="20"/>
    </location>
</feature>
<sequence>MNIKKHFKKVVLLTTLLLSACGGGEGSKQVEPEVVKPMPPSVTVSADDLRISVTAGATNQIVLNHFVKSAAVGTNYISNVSLQSQTANCREHTLDSGVLIVQPKNMGSCVFEYTVSNSANDEAQATGVIQVAVAQERASSTTTEAINTSVQSLAPVSVVLIQGDADVLIDLPTALASQWPTGVVSISEQPTQLGGSGSFYADLTNNTITISSDREVGNQRIYYSITADESTYLGVIDVSVATMRNQGLNATDFVWPEKVVESEVVTIDLNDYVADLDDGQSLKLLEVKSFNADVAITGDLTFSFSAVIPEVNYVTYSISDGYGSVEMATVTINVTGPFPPLELLNARGKVIASFVPPYTLDQTTIKGINIANTEEDPAHISPIPMYDYHTANAVCAAFSGRLPTASELNDLFTQEGNLYDNQGWPVVGVYFSSDESADNNDEPIVTGVNMATGDTSDLFIGSSNQKATIGYLTCIDDTPVKVSILNDFLVVNQTRKLRAEFLTESGVVVNYEKPIDWSITSPSDTSLFDISGNATLDSGQSTLKAHAPGWLKLSVEGVYDNLTHNKNLEAFINLFVGLQDFDPTFESLNPNSGGSCDSYVATDGDSNFNYLIGGDGSWRVYHNCDSPEGTTFLNLELGEDSWASIQTENSVQLDPDGTYKLHYWMRKLGDPDEYEYAIKIYMTNPIAQEVGGGSYSCVGRLEEGGNFGEWGRYSCILSPNTSVRPEGPDLEFTKLRFYISTDEGDPMVISSQRLIFQIDDFVLQDITDQ</sequence>
<evidence type="ECO:0000256" key="1">
    <source>
        <dbReference type="SAM" id="SignalP"/>
    </source>
</evidence>
<dbReference type="Proteomes" id="UP001226574">
    <property type="component" value="Unassembled WGS sequence"/>
</dbReference>
<dbReference type="EMBL" id="JAVIFY010000004">
    <property type="protein sequence ID" value="MDQ9091296.1"/>
    <property type="molecule type" value="Genomic_DNA"/>
</dbReference>
<gene>
    <name evidence="2" type="ORF">RC083_06785</name>
</gene>
<keyword evidence="1" id="KW-0732">Signal</keyword>
<name>A0ABU1B9Y9_PSEHA</name>
<evidence type="ECO:0000313" key="2">
    <source>
        <dbReference type="EMBL" id="MDQ9091296.1"/>
    </source>
</evidence>
<feature type="chain" id="PRO_5047021810" evidence="1">
    <location>
        <begin position="21"/>
        <end position="769"/>
    </location>
</feature>
<organism evidence="2 3">
    <name type="scientific">Pseudoalteromonas haloplanktis</name>
    <name type="common">Alteromonas haloplanktis</name>
    <dbReference type="NCBI Taxonomy" id="228"/>
    <lineage>
        <taxon>Bacteria</taxon>
        <taxon>Pseudomonadati</taxon>
        <taxon>Pseudomonadota</taxon>
        <taxon>Gammaproteobacteria</taxon>
        <taxon>Alteromonadales</taxon>
        <taxon>Pseudoalteromonadaceae</taxon>
        <taxon>Pseudoalteromonas</taxon>
    </lineage>
</organism>
<comment type="caution">
    <text evidence="2">The sequence shown here is derived from an EMBL/GenBank/DDBJ whole genome shotgun (WGS) entry which is preliminary data.</text>
</comment>
<keyword evidence="3" id="KW-1185">Reference proteome</keyword>
<evidence type="ECO:0000313" key="3">
    <source>
        <dbReference type="Proteomes" id="UP001226574"/>
    </source>
</evidence>
<reference evidence="2 3" key="1">
    <citation type="submission" date="2023-08" db="EMBL/GenBank/DDBJ databases">
        <title>Pseudoalteromonas haloplanktis LL1 genome.</title>
        <authorList>
            <person name="Wu S."/>
        </authorList>
    </citation>
    <scope>NUCLEOTIDE SEQUENCE [LARGE SCALE GENOMIC DNA]</scope>
    <source>
        <strain evidence="2 3">LL1</strain>
    </source>
</reference>
<dbReference type="PROSITE" id="PS51257">
    <property type="entry name" value="PROKAR_LIPOPROTEIN"/>
    <property type="match status" value="1"/>
</dbReference>
<dbReference type="RefSeq" id="WP_309038669.1">
    <property type="nucleotide sequence ID" value="NZ_JAVIFY010000004.1"/>
</dbReference>
<accession>A0ABU1B9Y9</accession>
<proteinExistence type="predicted"/>